<feature type="repeat" description="ANK" evidence="3">
    <location>
        <begin position="1003"/>
        <end position="1035"/>
    </location>
</feature>
<dbReference type="SUPFAM" id="SSF48403">
    <property type="entry name" value="Ankyrin repeat"/>
    <property type="match status" value="2"/>
</dbReference>
<dbReference type="InterPro" id="IPR041249">
    <property type="entry name" value="HEPN_DZIP3"/>
</dbReference>
<evidence type="ECO:0000256" key="4">
    <source>
        <dbReference type="SAM" id="Coils"/>
    </source>
</evidence>
<feature type="repeat" description="ANK" evidence="3">
    <location>
        <begin position="1036"/>
        <end position="1058"/>
    </location>
</feature>
<keyword evidence="2 3" id="KW-0040">ANK repeat</keyword>
<feature type="repeat" description="ANK" evidence="3">
    <location>
        <begin position="963"/>
        <end position="985"/>
    </location>
</feature>
<evidence type="ECO:0000256" key="1">
    <source>
        <dbReference type="ARBA" id="ARBA00022737"/>
    </source>
</evidence>
<feature type="repeat" description="ANK" evidence="3">
    <location>
        <begin position="728"/>
        <end position="759"/>
    </location>
</feature>
<comment type="caution">
    <text evidence="7">The sequence shown here is derived from an EMBL/GenBank/DDBJ whole genome shotgun (WGS) entry which is preliminary data.</text>
</comment>
<dbReference type="SUPFAM" id="SSF52540">
    <property type="entry name" value="P-loop containing nucleoside triphosphate hydrolases"/>
    <property type="match status" value="1"/>
</dbReference>
<name>A0A8S3S5Q3_MYTED</name>
<feature type="repeat" description="ANK" evidence="3">
    <location>
        <begin position="833"/>
        <end position="855"/>
    </location>
</feature>
<accession>A0A8S3S5Q3</accession>
<evidence type="ECO:0000313" key="8">
    <source>
        <dbReference type="Proteomes" id="UP000683360"/>
    </source>
</evidence>
<keyword evidence="4" id="KW-0175">Coiled coil</keyword>
<evidence type="ECO:0000313" key="7">
    <source>
        <dbReference type="EMBL" id="CAG2216441.1"/>
    </source>
</evidence>
<feature type="repeat" description="ANK" evidence="3">
    <location>
        <begin position="580"/>
        <end position="612"/>
    </location>
</feature>
<feature type="repeat" description="ANK" evidence="3">
    <location>
        <begin position="906"/>
        <end position="928"/>
    </location>
</feature>
<protein>
    <recommendedName>
        <fullName evidence="9">DZIP3-like HEPN domain-containing protein</fullName>
    </recommendedName>
</protein>
<reference evidence="7" key="1">
    <citation type="submission" date="2021-03" db="EMBL/GenBank/DDBJ databases">
        <authorList>
            <person name="Bekaert M."/>
        </authorList>
    </citation>
    <scope>NUCLEOTIDE SEQUENCE</scope>
</reference>
<dbReference type="PANTHER" id="PTHR24123">
    <property type="entry name" value="ANKYRIN REPEAT-CONTAINING"/>
    <property type="match status" value="1"/>
</dbReference>
<dbReference type="EMBL" id="CAJPWZ010001483">
    <property type="protein sequence ID" value="CAG2216441.1"/>
    <property type="molecule type" value="Genomic_DNA"/>
</dbReference>
<dbReference type="InterPro" id="IPR049050">
    <property type="entry name" value="nSTAND3"/>
</dbReference>
<dbReference type="AlphaFoldDB" id="A0A8S3S5Q3"/>
<evidence type="ECO:0000259" key="5">
    <source>
        <dbReference type="Pfam" id="PF18738"/>
    </source>
</evidence>
<dbReference type="PROSITE" id="PS50297">
    <property type="entry name" value="ANK_REP_REGION"/>
    <property type="match status" value="11"/>
</dbReference>
<dbReference type="SMART" id="SM00248">
    <property type="entry name" value="ANK"/>
    <property type="match status" value="14"/>
</dbReference>
<dbReference type="PRINTS" id="PR01415">
    <property type="entry name" value="ANKYRIN"/>
</dbReference>
<keyword evidence="1" id="KW-0677">Repeat</keyword>
<evidence type="ECO:0000259" key="6">
    <source>
        <dbReference type="Pfam" id="PF20720"/>
    </source>
</evidence>
<feature type="repeat" description="ANK" evidence="3">
    <location>
        <begin position="646"/>
        <end position="678"/>
    </location>
</feature>
<keyword evidence="8" id="KW-1185">Reference proteome</keyword>
<evidence type="ECO:0008006" key="9">
    <source>
        <dbReference type="Google" id="ProtNLM"/>
    </source>
</evidence>
<dbReference type="Pfam" id="PF18738">
    <property type="entry name" value="HEPN_DZIP3"/>
    <property type="match status" value="1"/>
</dbReference>
<dbReference type="InterPro" id="IPR051165">
    <property type="entry name" value="Multifunctional_ANK_Repeat"/>
</dbReference>
<feature type="repeat" description="ANK" evidence="3">
    <location>
        <begin position="800"/>
        <end position="832"/>
    </location>
</feature>
<dbReference type="Gene3D" id="1.25.40.20">
    <property type="entry name" value="Ankyrin repeat-containing domain"/>
    <property type="match status" value="6"/>
</dbReference>
<organism evidence="7 8">
    <name type="scientific">Mytilus edulis</name>
    <name type="common">Blue mussel</name>
    <dbReference type="NCBI Taxonomy" id="6550"/>
    <lineage>
        <taxon>Eukaryota</taxon>
        <taxon>Metazoa</taxon>
        <taxon>Spiralia</taxon>
        <taxon>Lophotrochozoa</taxon>
        <taxon>Mollusca</taxon>
        <taxon>Bivalvia</taxon>
        <taxon>Autobranchia</taxon>
        <taxon>Pteriomorphia</taxon>
        <taxon>Mytilida</taxon>
        <taxon>Mytiloidea</taxon>
        <taxon>Mytilidae</taxon>
        <taxon>Mytilinae</taxon>
        <taxon>Mytilus</taxon>
    </lineage>
</organism>
<evidence type="ECO:0000256" key="3">
    <source>
        <dbReference type="PROSITE-ProRule" id="PRU00023"/>
    </source>
</evidence>
<dbReference type="InterPro" id="IPR002110">
    <property type="entry name" value="Ankyrin_rpt"/>
</dbReference>
<dbReference type="Pfam" id="PF12796">
    <property type="entry name" value="Ank_2"/>
    <property type="match status" value="6"/>
</dbReference>
<proteinExistence type="predicted"/>
<dbReference type="Proteomes" id="UP000683360">
    <property type="component" value="Unassembled WGS sequence"/>
</dbReference>
<feature type="domain" description="Novel STAND NTPase 3" evidence="6">
    <location>
        <begin position="253"/>
        <end position="377"/>
    </location>
</feature>
<dbReference type="InterPro" id="IPR036770">
    <property type="entry name" value="Ankyrin_rpt-contain_sf"/>
</dbReference>
<dbReference type="Gene3D" id="3.40.50.300">
    <property type="entry name" value="P-loop containing nucleotide triphosphate hydrolases"/>
    <property type="match status" value="1"/>
</dbReference>
<gene>
    <name evidence="7" type="ORF">MEDL_30225</name>
</gene>
<feature type="coiled-coil region" evidence="4">
    <location>
        <begin position="230"/>
        <end position="257"/>
    </location>
</feature>
<feature type="repeat" description="ANK" evidence="3">
    <location>
        <begin position="613"/>
        <end position="645"/>
    </location>
</feature>
<dbReference type="OrthoDB" id="341259at2759"/>
<dbReference type="InterPro" id="IPR027417">
    <property type="entry name" value="P-loop_NTPase"/>
</dbReference>
<dbReference type="Pfam" id="PF20720">
    <property type="entry name" value="nSTAND3"/>
    <property type="match status" value="1"/>
</dbReference>
<feature type="domain" description="DZIP3-like HEPN" evidence="5">
    <location>
        <begin position="84"/>
        <end position="215"/>
    </location>
</feature>
<evidence type="ECO:0000256" key="2">
    <source>
        <dbReference type="ARBA" id="ARBA00023043"/>
    </source>
</evidence>
<dbReference type="PANTHER" id="PTHR24123:SF33">
    <property type="entry name" value="PROTEIN HOS4"/>
    <property type="match status" value="1"/>
</dbReference>
<sequence>MISAIVCVQTKRWKTTDKKCKPLVNRPFLKLLFDPGRRMATSLSPDDIPTSLSQEDINFLRLAGLLIRVAPRAVRRRFDYEFHPEQLQQFLRTNRGKIDNLYKKRIITVTQYELLFPKGSSKVSSDMFDLSLMACLLRHFTDFDIQDSLPLETIHTDAADISRIKFYRNSIVHSDSGKVNVKKFWEIWNYVTEAILRLAPEMKSEIDALISSSLTNVTDIIDFIRLEKQLEKTNQHMVTINQKLETLEIEKNNITESLNKTTGVIITGSPGCGKSAVAHHVALELEKEKYEIIPCDDPSEIFKHFTKDKFQVFVIDDVCGKFSLNQQKAESWEQNDCKLSMLIESCNQNDDNDENDSKSVHKFIITCRENIYVHKAFPKLTCFSLVQCSFSTEYKITPEERGLLHCHELRSEDVQQLVKAICWDCKIEPVSIVTIFNSFECLKGVYITESDDFYTAIHDKMFDIISAAIAPFIMKCLIEHVDIAFLANRTVRKPISTTTNKRCNERKYWEVFGSIQTEKEAYRKLLLLFLKEQDACQQISYDFDEDGNTPLYVSSHLGYIDFVEYFVVNYPYHIEVKDKEGRSPFYVACEKGRIAVVRYLMKYNEDINAGNADETTALSATCQNGHTEVAQLLLDNKADINITNINNQNTLYFACLSGNVKLVKLLLTSEYNADVKSRDTFGQTGLHAACQNGHTETVKTLIEFVKYLLDLNGQALNSRVDTTIKHKKGWSALHVACQNGHIKVKLLFDVGMNINDTTNSGSTPLHKACQKGHYDIVKFLLDLNGQALNSRVNITVKDDKGWSALHLACRNGHKEVIRLLIDVGMNLNDTTNRGSTALHKACQKGHYETVKFLLDLNGQEFNSRVDTTIKDKEGWSALHSACQNGHKEVIKLLNYVGININDTTNRGSTPLYIACQEGHYETVKFLLDLNGQEFNSRVDTTIKDEEGWSALHSACQNGHKENSGFTPLHNACLGGHYETVKFLLDLNGQALNSRVDTAIKDEEGWSAFHLACQNGHKEVIKLLIDVGMNLNDTTNRGSTPLYMACLGGHYETVKFLLDLNGQEFNSRVDTTIKDKEGWSALHVACQKT</sequence>
<feature type="repeat" description="ANK" evidence="3">
    <location>
        <begin position="681"/>
        <end position="703"/>
    </location>
</feature>
<dbReference type="PROSITE" id="PS50088">
    <property type="entry name" value="ANK_REPEAT"/>
    <property type="match status" value="13"/>
</dbReference>
<feature type="repeat" description="ANK" evidence="3">
    <location>
        <begin position="760"/>
        <end position="782"/>
    </location>
</feature>
<feature type="repeat" description="ANK" evidence="3">
    <location>
        <begin position="873"/>
        <end position="905"/>
    </location>
</feature>